<dbReference type="FunFam" id="3.40.630.10:FF:000015">
    <property type="entry name" value="Aminoacyl-histidine dipeptidase PepD"/>
    <property type="match status" value="1"/>
</dbReference>
<dbReference type="AlphaFoldDB" id="A0A9K3CP28"/>
<comment type="cofactor">
    <cofactor evidence="1">
        <name>Co(2+)</name>
        <dbReference type="ChEBI" id="CHEBI:48828"/>
    </cofactor>
</comment>
<evidence type="ECO:0000256" key="8">
    <source>
        <dbReference type="ARBA" id="ARBA00023285"/>
    </source>
</evidence>
<evidence type="ECO:0000256" key="1">
    <source>
        <dbReference type="ARBA" id="ARBA00001941"/>
    </source>
</evidence>
<dbReference type="FunFam" id="3.40.630.10:FF:000018">
    <property type="entry name" value="Aminoacyl-histidine dipeptidase PepD"/>
    <property type="match status" value="1"/>
</dbReference>
<dbReference type="NCBIfam" id="TIGR01893">
    <property type="entry name" value="aa-his-dipept"/>
    <property type="match status" value="1"/>
</dbReference>
<dbReference type="GO" id="GO:0070573">
    <property type="term" value="F:metallodipeptidase activity"/>
    <property type="evidence" value="ECO:0007669"/>
    <property type="project" value="TreeGrafter"/>
</dbReference>
<evidence type="ECO:0000256" key="7">
    <source>
        <dbReference type="ARBA" id="ARBA00023049"/>
    </source>
</evidence>
<accession>A0A9K3CP28</accession>
<dbReference type="PIRSF" id="PIRSF016599">
    <property type="entry name" value="Xaa-His_dipept"/>
    <property type="match status" value="1"/>
</dbReference>
<dbReference type="InterPro" id="IPR036264">
    <property type="entry name" value="Bact_exopeptidase_dim_dom"/>
</dbReference>
<reference evidence="9 10" key="1">
    <citation type="journal article" date="2018" name="PLoS ONE">
        <title>The draft genome of Kipferlia bialata reveals reductive genome evolution in fornicate parasites.</title>
        <authorList>
            <person name="Tanifuji G."/>
            <person name="Takabayashi S."/>
            <person name="Kume K."/>
            <person name="Takagi M."/>
            <person name="Nakayama T."/>
            <person name="Kamikawa R."/>
            <person name="Inagaki Y."/>
            <person name="Hashimoto T."/>
        </authorList>
    </citation>
    <scope>NUCLEOTIDE SEQUENCE [LARGE SCALE GENOMIC DNA]</scope>
    <source>
        <strain evidence="9">NY0173</strain>
    </source>
</reference>
<dbReference type="PANTHER" id="PTHR43501:SF1">
    <property type="entry name" value="CYTOSOL NON-SPECIFIC DIPEPTIDASE"/>
    <property type="match status" value="1"/>
</dbReference>
<dbReference type="EMBL" id="BDIP01000043">
    <property type="protein sequence ID" value="GIQ79702.1"/>
    <property type="molecule type" value="Genomic_DNA"/>
</dbReference>
<dbReference type="GO" id="GO:0005829">
    <property type="term" value="C:cytosol"/>
    <property type="evidence" value="ECO:0007669"/>
    <property type="project" value="TreeGrafter"/>
</dbReference>
<evidence type="ECO:0000256" key="2">
    <source>
        <dbReference type="ARBA" id="ARBA00001947"/>
    </source>
</evidence>
<evidence type="ECO:0000256" key="3">
    <source>
        <dbReference type="ARBA" id="ARBA00022670"/>
    </source>
</evidence>
<organism evidence="9 10">
    <name type="scientific">Kipferlia bialata</name>
    <dbReference type="NCBI Taxonomy" id="797122"/>
    <lineage>
        <taxon>Eukaryota</taxon>
        <taxon>Metamonada</taxon>
        <taxon>Carpediemonas-like organisms</taxon>
        <taxon>Kipferlia</taxon>
    </lineage>
</organism>
<evidence type="ECO:0000313" key="10">
    <source>
        <dbReference type="Proteomes" id="UP000265618"/>
    </source>
</evidence>
<evidence type="ECO:0000313" key="9">
    <source>
        <dbReference type="EMBL" id="GIQ79702.1"/>
    </source>
</evidence>
<comment type="cofactor">
    <cofactor evidence="2">
        <name>Zn(2+)</name>
        <dbReference type="ChEBI" id="CHEBI:29105"/>
    </cofactor>
</comment>
<evidence type="ECO:0000256" key="4">
    <source>
        <dbReference type="ARBA" id="ARBA00022723"/>
    </source>
</evidence>
<dbReference type="PANTHER" id="PTHR43501">
    <property type="entry name" value="CYTOSOL NON-SPECIFIC DIPEPTIDASE"/>
    <property type="match status" value="1"/>
</dbReference>
<dbReference type="Proteomes" id="UP000265618">
    <property type="component" value="Unassembled WGS sequence"/>
</dbReference>
<dbReference type="InterPro" id="IPR002933">
    <property type="entry name" value="Peptidase_M20"/>
</dbReference>
<dbReference type="GO" id="GO:0006508">
    <property type="term" value="P:proteolysis"/>
    <property type="evidence" value="ECO:0007669"/>
    <property type="project" value="UniProtKB-KW"/>
</dbReference>
<keyword evidence="3" id="KW-0645">Protease</keyword>
<keyword evidence="5" id="KW-0378">Hydrolase</keyword>
<proteinExistence type="predicted"/>
<keyword evidence="10" id="KW-1185">Reference proteome</keyword>
<dbReference type="SUPFAM" id="SSF53187">
    <property type="entry name" value="Zn-dependent exopeptidases"/>
    <property type="match status" value="1"/>
</dbReference>
<dbReference type="Gene3D" id="3.40.630.10">
    <property type="entry name" value="Zn peptidases"/>
    <property type="match status" value="2"/>
</dbReference>
<dbReference type="OrthoDB" id="191370at2759"/>
<keyword evidence="6" id="KW-0862">Zinc</keyword>
<sequence length="489" mass="51768">MDLITDACKNLLPQLPGNEAVWKIFLRMLEIPNGSGHHAKIMPGMIAMIEEMGLEYEVDTAKNIIVRSVATPGFEDVPGVCFQGHSDMVCVSKAGKVMDFINDPIEPRLAEIDGKTWMLATDTSLGADNGIGIALGLAIMTDPTVARPACECLITCDEEIGLIGASALAPNCLRSKYLINVDSEDAGVVTVSCAGGFVTKYALKAEASPCETTTYRAEISGLAGGHTGVEIHKLRGNSLKIMATCLTTAVPGCRILSMQGGQAHNAIPRACVVEFTSDKENVEAAMQAAFANAVAPHKETDPGATLTVTGTNHGAAYSAEVSASLLGLLLALPHGPKTMSADVEGLVQTSFATATLATANGFHIVTSGRSSVESDLDTLYAEVKATGEKFGFDVSAALDRYPGWAPNMESALLKELIKAHEEEFGRKPTIEAIHAGLEAGIILKCCPNMEAVSIGPTIVSPHSDTERLLIEDIPYCYSWMVKYLAGMKH</sequence>
<gene>
    <name evidence="9" type="ORF">KIPB_000384</name>
</gene>
<comment type="caution">
    <text evidence="9">The sequence shown here is derived from an EMBL/GenBank/DDBJ whole genome shotgun (WGS) entry which is preliminary data.</text>
</comment>
<protein>
    <submittedName>
        <fullName evidence="9">Peptidase M20C, Xaa-His dipeptidase</fullName>
    </submittedName>
</protein>
<dbReference type="InterPro" id="IPR001160">
    <property type="entry name" value="Peptidase_M20C"/>
</dbReference>
<evidence type="ECO:0000256" key="5">
    <source>
        <dbReference type="ARBA" id="ARBA00022801"/>
    </source>
</evidence>
<dbReference type="Pfam" id="PF01546">
    <property type="entry name" value="Peptidase_M20"/>
    <property type="match status" value="1"/>
</dbReference>
<evidence type="ECO:0000256" key="6">
    <source>
        <dbReference type="ARBA" id="ARBA00022833"/>
    </source>
</evidence>
<keyword evidence="8" id="KW-0170">Cobalt</keyword>
<dbReference type="SUPFAM" id="SSF55031">
    <property type="entry name" value="Bacterial exopeptidase dimerisation domain"/>
    <property type="match status" value="1"/>
</dbReference>
<keyword evidence="4" id="KW-0479">Metal-binding</keyword>
<dbReference type="PRINTS" id="PR00934">
    <property type="entry name" value="XHISDIPTASE"/>
</dbReference>
<dbReference type="GO" id="GO:0046872">
    <property type="term" value="F:metal ion binding"/>
    <property type="evidence" value="ECO:0007669"/>
    <property type="project" value="UniProtKB-KW"/>
</dbReference>
<name>A0A9K3CP28_9EUKA</name>
<keyword evidence="7" id="KW-0482">Metalloprotease</keyword>